<dbReference type="InterPro" id="IPR023214">
    <property type="entry name" value="HAD_sf"/>
</dbReference>
<dbReference type="Gene3D" id="3.40.50.1000">
    <property type="entry name" value="HAD superfamily/HAD-like"/>
    <property type="match status" value="1"/>
</dbReference>
<name>A0A6C0IU35_9ZZZZ</name>
<dbReference type="SUPFAM" id="SSF56784">
    <property type="entry name" value="HAD-like"/>
    <property type="match status" value="1"/>
</dbReference>
<feature type="domain" description="FCP1 homology" evidence="1">
    <location>
        <begin position="1"/>
        <end position="191"/>
    </location>
</feature>
<dbReference type="PANTHER" id="PTHR12210">
    <property type="entry name" value="DULLARD PROTEIN PHOSPHATASE"/>
    <property type="match status" value="1"/>
</dbReference>
<sequence length="207" mass="24378">MAQKMNLILDLDNTLINTFDFNFYNNKNIEIDHMNDSTISILHLPNFLGLVYIRPHLFEFLECIFTSFNISIWTASSTLYCREVLKMILSELQFNETIVILARDNNNYVDIKTNKIYKNVIRNNIIQKPLDLLWNDIELSKKFTKENTLIIDNNNNILVENPYNSFVIKEFTSKSVNDTTLCTLIEWLKIIQNVPDITEINKDIYKL</sequence>
<organism evidence="2">
    <name type="scientific">viral metagenome</name>
    <dbReference type="NCBI Taxonomy" id="1070528"/>
    <lineage>
        <taxon>unclassified sequences</taxon>
        <taxon>metagenomes</taxon>
        <taxon>organismal metagenomes</taxon>
    </lineage>
</organism>
<evidence type="ECO:0000259" key="1">
    <source>
        <dbReference type="PROSITE" id="PS50969"/>
    </source>
</evidence>
<dbReference type="InterPro" id="IPR036412">
    <property type="entry name" value="HAD-like_sf"/>
</dbReference>
<evidence type="ECO:0000313" key="2">
    <source>
        <dbReference type="EMBL" id="QHT96582.1"/>
    </source>
</evidence>
<dbReference type="EMBL" id="MN740259">
    <property type="protein sequence ID" value="QHT96582.1"/>
    <property type="molecule type" value="Genomic_DNA"/>
</dbReference>
<dbReference type="Pfam" id="PF03031">
    <property type="entry name" value="NIF"/>
    <property type="match status" value="1"/>
</dbReference>
<dbReference type="InterPro" id="IPR004274">
    <property type="entry name" value="FCP1_dom"/>
</dbReference>
<dbReference type="InterPro" id="IPR050365">
    <property type="entry name" value="TIM50"/>
</dbReference>
<accession>A0A6C0IU35</accession>
<dbReference type="AlphaFoldDB" id="A0A6C0IU35"/>
<proteinExistence type="predicted"/>
<dbReference type="PROSITE" id="PS50969">
    <property type="entry name" value="FCP1"/>
    <property type="match status" value="1"/>
</dbReference>
<dbReference type="SMART" id="SM00577">
    <property type="entry name" value="CPDc"/>
    <property type="match status" value="1"/>
</dbReference>
<protein>
    <recommendedName>
        <fullName evidence="1">FCP1 homology domain-containing protein</fullName>
    </recommendedName>
</protein>
<reference evidence="2" key="1">
    <citation type="journal article" date="2020" name="Nature">
        <title>Giant virus diversity and host interactions through global metagenomics.</title>
        <authorList>
            <person name="Schulz F."/>
            <person name="Roux S."/>
            <person name="Paez-Espino D."/>
            <person name="Jungbluth S."/>
            <person name="Walsh D.A."/>
            <person name="Denef V.J."/>
            <person name="McMahon K.D."/>
            <person name="Konstantinidis K.T."/>
            <person name="Eloe-Fadrosh E.A."/>
            <person name="Kyrpides N.C."/>
            <person name="Woyke T."/>
        </authorList>
    </citation>
    <scope>NUCLEOTIDE SEQUENCE</scope>
    <source>
        <strain evidence="2">GVMAG-M-3300024302-11</strain>
    </source>
</reference>